<protein>
    <submittedName>
        <fullName evidence="2">F-box domain-containing protein</fullName>
    </submittedName>
</protein>
<dbReference type="Proteomes" id="UP000095287">
    <property type="component" value="Unplaced"/>
</dbReference>
<accession>A0A1I8AGC6</accession>
<organism evidence="1 2">
    <name type="scientific">Steinernema glaseri</name>
    <dbReference type="NCBI Taxonomy" id="37863"/>
    <lineage>
        <taxon>Eukaryota</taxon>
        <taxon>Metazoa</taxon>
        <taxon>Ecdysozoa</taxon>
        <taxon>Nematoda</taxon>
        <taxon>Chromadorea</taxon>
        <taxon>Rhabditida</taxon>
        <taxon>Tylenchina</taxon>
        <taxon>Panagrolaimomorpha</taxon>
        <taxon>Strongyloidoidea</taxon>
        <taxon>Steinernematidae</taxon>
        <taxon>Steinernema</taxon>
    </lineage>
</organism>
<name>A0A1I8AGC6_9BILA</name>
<dbReference type="WBParaSite" id="L893_g5327.t1">
    <property type="protein sequence ID" value="L893_g5327.t1"/>
    <property type="gene ID" value="L893_g5327"/>
</dbReference>
<proteinExistence type="predicted"/>
<reference evidence="2" key="1">
    <citation type="submission" date="2016-11" db="UniProtKB">
        <authorList>
            <consortium name="WormBaseParasite"/>
        </authorList>
    </citation>
    <scope>IDENTIFICATION</scope>
</reference>
<keyword evidence="1" id="KW-1185">Reference proteome</keyword>
<evidence type="ECO:0000313" key="1">
    <source>
        <dbReference type="Proteomes" id="UP000095287"/>
    </source>
</evidence>
<dbReference type="AlphaFoldDB" id="A0A1I8AGC6"/>
<evidence type="ECO:0000313" key="2">
    <source>
        <dbReference type="WBParaSite" id="L893_g5327.t1"/>
    </source>
</evidence>
<sequence>MPTREKMEKVTKCDLIARHIALRRPSLLSQTMDSVPFAFVDFLCATLKKEDLGTLQKIGEPWTSTVATHYSRRREFDVHLVVNSEGTEVGVAVDWFLNFENVEFSSNDRIRHIWVRKPFLSRRRALPEKMPMERFRTKVLPVLNSLADAYDLDISSCHQYRLLTDTLLSGLRAPALKIRTGCFGGNCIEFIERQIRIGRLEQLQLYTTEWPDSIKVALLTFLRSPNFRKLDLEGTNLTVDLDMLTCVVERFLKRDLRKDTLLQGMPSEETKDIHRALESGDTLPLSGRLLEQAIRRASSEGIYWVKPGSESLHAWFPSPGRVKIYQRTSL</sequence>